<evidence type="ECO:0000256" key="2">
    <source>
        <dbReference type="ARBA" id="ARBA00019138"/>
    </source>
</evidence>
<gene>
    <name evidence="6" type="ORF">HG535_0B03080</name>
</gene>
<evidence type="ECO:0000256" key="4">
    <source>
        <dbReference type="SAM" id="MobiDB-lite"/>
    </source>
</evidence>
<dbReference type="PANTHER" id="PTHR48407">
    <property type="entry name" value="CRANIOFACIAL DEVELOPMENT PROTEIN 1"/>
    <property type="match status" value="1"/>
</dbReference>
<dbReference type="OrthoDB" id="445677at2759"/>
<protein>
    <recommendedName>
        <fullName evidence="2">SWR1-complex protein 5</fullName>
    </recommendedName>
</protein>
<organism evidence="6 7">
    <name type="scientific">Zygotorulaspora mrakii</name>
    <name type="common">Zygosaccharomyces mrakii</name>
    <dbReference type="NCBI Taxonomy" id="42260"/>
    <lineage>
        <taxon>Eukaryota</taxon>
        <taxon>Fungi</taxon>
        <taxon>Dikarya</taxon>
        <taxon>Ascomycota</taxon>
        <taxon>Saccharomycotina</taxon>
        <taxon>Saccharomycetes</taxon>
        <taxon>Saccharomycetales</taxon>
        <taxon>Saccharomycetaceae</taxon>
        <taxon>Zygotorulaspora</taxon>
    </lineage>
</organism>
<accession>A0A7H9AZV8</accession>
<dbReference type="InterPro" id="IPR027124">
    <property type="entry name" value="Swc5/CFDP1/2"/>
</dbReference>
<feature type="compositionally biased region" description="Acidic residues" evidence="4">
    <location>
        <begin position="16"/>
        <end position="50"/>
    </location>
</feature>
<dbReference type="PANTHER" id="PTHR48407:SF1">
    <property type="entry name" value="CRANIOFACIAL DEVELOPMENT PROTEIN 1"/>
    <property type="match status" value="1"/>
</dbReference>
<feature type="compositionally biased region" description="Basic and acidic residues" evidence="4">
    <location>
        <begin position="209"/>
        <end position="220"/>
    </location>
</feature>
<evidence type="ECO:0000256" key="3">
    <source>
        <dbReference type="ARBA" id="ARBA00025222"/>
    </source>
</evidence>
<dbReference type="GeneID" id="59234930"/>
<dbReference type="Proteomes" id="UP000509704">
    <property type="component" value="Chromosome 2"/>
</dbReference>
<name>A0A7H9AZV8_ZYGMR</name>
<dbReference type="KEGG" id="zmk:HG535_0B03080"/>
<evidence type="ECO:0000313" key="7">
    <source>
        <dbReference type="Proteomes" id="UP000509704"/>
    </source>
</evidence>
<evidence type="ECO:0000256" key="1">
    <source>
        <dbReference type="ARBA" id="ARBA00010465"/>
    </source>
</evidence>
<dbReference type="InterPro" id="IPR011421">
    <property type="entry name" value="BCNT-C"/>
</dbReference>
<dbReference type="GO" id="GO:0000812">
    <property type="term" value="C:Swr1 complex"/>
    <property type="evidence" value="ECO:0007669"/>
    <property type="project" value="TreeGrafter"/>
</dbReference>
<feature type="domain" description="BCNT-C" evidence="5">
    <location>
        <begin position="235"/>
        <end position="312"/>
    </location>
</feature>
<evidence type="ECO:0000259" key="5">
    <source>
        <dbReference type="PROSITE" id="PS51279"/>
    </source>
</evidence>
<proteinExistence type="inferred from homology"/>
<dbReference type="AlphaFoldDB" id="A0A7H9AZV8"/>
<evidence type="ECO:0000313" key="6">
    <source>
        <dbReference type="EMBL" id="QLG71269.1"/>
    </source>
</evidence>
<reference evidence="6 7" key="1">
    <citation type="submission" date="2020-07" db="EMBL/GenBank/DDBJ databases">
        <title>The yeast mating-type switching endonuclease HO is a domesticated member of an unorthodox homing genetic element family.</title>
        <authorList>
            <person name="Coughlan A.Y."/>
            <person name="Lombardi L."/>
            <person name="Braun-Galleani S."/>
            <person name="Martos A.R."/>
            <person name="Galeote V."/>
            <person name="Bigey F."/>
            <person name="Dequin S."/>
            <person name="Byrne K.P."/>
            <person name="Wolfe K.H."/>
        </authorList>
    </citation>
    <scope>NUCLEOTIDE SEQUENCE [LARGE SCALE GENOMIC DNA]</scope>
    <source>
        <strain evidence="6 7">NRRL Y-6702</strain>
    </source>
</reference>
<keyword evidence="7" id="KW-1185">Reference proteome</keyword>
<dbReference type="Pfam" id="PF07572">
    <property type="entry name" value="BCNT"/>
    <property type="match status" value="1"/>
</dbReference>
<feature type="compositionally biased region" description="Polar residues" evidence="4">
    <location>
        <begin position="1"/>
        <end position="12"/>
    </location>
</feature>
<dbReference type="EMBL" id="CP058605">
    <property type="protein sequence ID" value="QLG71269.1"/>
    <property type="molecule type" value="Genomic_DNA"/>
</dbReference>
<comment type="function">
    <text evidence="3">Component of the SWR1 complex which mediates the ATP-dependent exchange of histone H2A for the H2A variant HZT1 leading to transcriptional regulation of selected genes by chromatin remodeling. Involved in chromosome stability.</text>
</comment>
<dbReference type="RefSeq" id="XP_037142997.1">
    <property type="nucleotide sequence ID" value="XM_037287102.1"/>
</dbReference>
<feature type="region of interest" description="Disordered" evidence="4">
    <location>
        <begin position="188"/>
        <end position="220"/>
    </location>
</feature>
<feature type="region of interest" description="Disordered" evidence="4">
    <location>
        <begin position="1"/>
        <end position="85"/>
    </location>
</feature>
<sequence>MNDQISSLNSQKEATFEEEQYVEEEDEDFNPDDENPQMSSDEGEDGDEDDGKAPKREQRKRVKNDVDYSQIESESGGLIKTRRGRLLQQELDRKRKYETMEKTEISDTIKGVWEDLQSMSDKRLGMQGSVGSILADDDSTARTNSASNAEEETILIKRDYIFAGERIHEEKLVPKSSAEAQEYLNSTKFDAKEEAGGKGSKTESNVGQEDDHVSETKSSKFHISKENLARLRRPLKRPPILEQIIAGSLKPKLTTLEKSSLDWATYVDKENINDELTLHNKDGYLARQDFLNKVEHFKDNQYKELRQKQLALQAQQNQ</sequence>
<dbReference type="PROSITE" id="PS51279">
    <property type="entry name" value="BCNT_C"/>
    <property type="match status" value="1"/>
</dbReference>
<comment type="similarity">
    <text evidence="1">Belongs to the SWC5 family.</text>
</comment>